<proteinExistence type="predicted"/>
<comment type="caution">
    <text evidence="1">The sequence shown here is derived from an EMBL/GenBank/DDBJ whole genome shotgun (WGS) entry which is preliminary data.</text>
</comment>
<reference evidence="1" key="1">
    <citation type="journal article" date="2014" name="Front. Microbiol.">
        <title>High frequency of phylogenetically diverse reductive dehalogenase-homologous genes in deep subseafloor sedimentary metagenomes.</title>
        <authorList>
            <person name="Kawai M."/>
            <person name="Futagami T."/>
            <person name="Toyoda A."/>
            <person name="Takaki Y."/>
            <person name="Nishi S."/>
            <person name="Hori S."/>
            <person name="Arai W."/>
            <person name="Tsubouchi T."/>
            <person name="Morono Y."/>
            <person name="Uchiyama I."/>
            <person name="Ito T."/>
            <person name="Fujiyama A."/>
            <person name="Inagaki F."/>
            <person name="Takami H."/>
        </authorList>
    </citation>
    <scope>NUCLEOTIDE SEQUENCE</scope>
    <source>
        <strain evidence="1">Expedition CK06-06</strain>
    </source>
</reference>
<feature type="non-terminal residue" evidence="1">
    <location>
        <position position="1"/>
    </location>
</feature>
<organism evidence="1">
    <name type="scientific">marine sediment metagenome</name>
    <dbReference type="NCBI Taxonomy" id="412755"/>
    <lineage>
        <taxon>unclassified sequences</taxon>
        <taxon>metagenomes</taxon>
        <taxon>ecological metagenomes</taxon>
    </lineage>
</organism>
<accession>X1SZ52</accession>
<protein>
    <submittedName>
        <fullName evidence="1">Uncharacterized protein</fullName>
    </submittedName>
</protein>
<dbReference type="EMBL" id="BARW01022331">
    <property type="protein sequence ID" value="GAI98223.1"/>
    <property type="molecule type" value="Genomic_DNA"/>
</dbReference>
<dbReference type="AlphaFoldDB" id="X1SZ52"/>
<sequence>SNTVSADTILLTTDIPATDISAGDEIELWLYATVALASGDLQLLLDSTAGCGGSPCTETLDIPATPAVTWTRHVITLANPIADSGIISVGIAQHKAGAELGNYSLYLDDISAVVSRSRVFSKLAPEYWGIIPGTSAHLRLTESGLMIAGSAAMLRLRGYRAASLLDSDTDVAEIDPAYIISAVTGTILMSHAKSPEIDTQYRAQLATYWLTNAERRLTDMATPIKPNTRWF</sequence>
<evidence type="ECO:0000313" key="1">
    <source>
        <dbReference type="EMBL" id="GAI98223.1"/>
    </source>
</evidence>
<gene>
    <name evidence="1" type="ORF">S12H4_37303</name>
</gene>
<name>X1SZ52_9ZZZZ</name>